<reference evidence="1" key="1">
    <citation type="submission" date="2019-08" db="EMBL/GenBank/DDBJ databases">
        <title>The genome of the North American firefly Photinus pyralis.</title>
        <authorList>
            <consortium name="Photinus pyralis genome working group"/>
            <person name="Fallon T.R."/>
            <person name="Sander Lower S.E."/>
            <person name="Weng J.-K."/>
        </authorList>
    </citation>
    <scope>NUCLEOTIDE SEQUENCE</scope>
    <source>
        <strain evidence="1">TRF0915ILg1</strain>
        <tissue evidence="1">Whole body</tissue>
    </source>
</reference>
<dbReference type="EMBL" id="VTPC01016681">
    <property type="protein sequence ID" value="KAF2891997.1"/>
    <property type="molecule type" value="Genomic_DNA"/>
</dbReference>
<protein>
    <submittedName>
        <fullName evidence="1">Uncharacterized protein</fullName>
    </submittedName>
</protein>
<name>A0A8K0CX29_IGNLU</name>
<evidence type="ECO:0000313" key="1">
    <source>
        <dbReference type="EMBL" id="KAF2891997.1"/>
    </source>
</evidence>
<dbReference type="Proteomes" id="UP000801492">
    <property type="component" value="Unassembled WGS sequence"/>
</dbReference>
<comment type="caution">
    <text evidence="1">The sequence shown here is derived from an EMBL/GenBank/DDBJ whole genome shotgun (WGS) entry which is preliminary data.</text>
</comment>
<keyword evidence="2" id="KW-1185">Reference proteome</keyword>
<dbReference type="OrthoDB" id="6782413at2759"/>
<accession>A0A8K0CX29</accession>
<dbReference type="AlphaFoldDB" id="A0A8K0CX29"/>
<gene>
    <name evidence="1" type="ORF">ILUMI_14176</name>
</gene>
<organism evidence="1 2">
    <name type="scientific">Ignelater luminosus</name>
    <name type="common">Cucubano</name>
    <name type="synonym">Pyrophorus luminosus</name>
    <dbReference type="NCBI Taxonomy" id="2038154"/>
    <lineage>
        <taxon>Eukaryota</taxon>
        <taxon>Metazoa</taxon>
        <taxon>Ecdysozoa</taxon>
        <taxon>Arthropoda</taxon>
        <taxon>Hexapoda</taxon>
        <taxon>Insecta</taxon>
        <taxon>Pterygota</taxon>
        <taxon>Neoptera</taxon>
        <taxon>Endopterygota</taxon>
        <taxon>Coleoptera</taxon>
        <taxon>Polyphaga</taxon>
        <taxon>Elateriformia</taxon>
        <taxon>Elateroidea</taxon>
        <taxon>Elateridae</taxon>
        <taxon>Agrypninae</taxon>
        <taxon>Pyrophorini</taxon>
        <taxon>Ignelater</taxon>
    </lineage>
</organism>
<proteinExistence type="predicted"/>
<evidence type="ECO:0000313" key="2">
    <source>
        <dbReference type="Proteomes" id="UP000801492"/>
    </source>
</evidence>
<sequence length="90" mass="10637">MSRTRKLINRMIGNTPEDVMKDLNKVFSMEVEEELKEYLILSSKIHHGLTKKECKLLAYELAEKNKLKVPNSWKVNKIAGENWLKEFCKR</sequence>